<dbReference type="AlphaFoldDB" id="A0A392W441"/>
<proteinExistence type="predicted"/>
<protein>
    <submittedName>
        <fullName evidence="1">Uncharacterized protein</fullName>
    </submittedName>
</protein>
<organism evidence="1 2">
    <name type="scientific">Trifolium medium</name>
    <dbReference type="NCBI Taxonomy" id="97028"/>
    <lineage>
        <taxon>Eukaryota</taxon>
        <taxon>Viridiplantae</taxon>
        <taxon>Streptophyta</taxon>
        <taxon>Embryophyta</taxon>
        <taxon>Tracheophyta</taxon>
        <taxon>Spermatophyta</taxon>
        <taxon>Magnoliopsida</taxon>
        <taxon>eudicotyledons</taxon>
        <taxon>Gunneridae</taxon>
        <taxon>Pentapetalae</taxon>
        <taxon>rosids</taxon>
        <taxon>fabids</taxon>
        <taxon>Fabales</taxon>
        <taxon>Fabaceae</taxon>
        <taxon>Papilionoideae</taxon>
        <taxon>50 kb inversion clade</taxon>
        <taxon>NPAAA clade</taxon>
        <taxon>Hologalegina</taxon>
        <taxon>IRL clade</taxon>
        <taxon>Trifolieae</taxon>
        <taxon>Trifolium</taxon>
    </lineage>
</organism>
<dbReference type="EMBL" id="LXQA011358824">
    <property type="protein sequence ID" value="MCI94523.1"/>
    <property type="molecule type" value="Genomic_DNA"/>
</dbReference>
<sequence length="43" mass="4721">NKNVVDVVVYVGVVKREENDDELMLEIKEGGDGVDVDIVVGFD</sequence>
<comment type="caution">
    <text evidence="1">The sequence shown here is derived from an EMBL/GenBank/DDBJ whole genome shotgun (WGS) entry which is preliminary data.</text>
</comment>
<reference evidence="1 2" key="1">
    <citation type="journal article" date="2018" name="Front. Plant Sci.">
        <title>Red Clover (Trifolium pratense) and Zigzag Clover (T. medium) - A Picture of Genomic Similarities and Differences.</title>
        <authorList>
            <person name="Dluhosova J."/>
            <person name="Istvanek J."/>
            <person name="Nedelnik J."/>
            <person name="Repkova J."/>
        </authorList>
    </citation>
    <scope>NUCLEOTIDE SEQUENCE [LARGE SCALE GENOMIC DNA]</scope>
    <source>
        <strain evidence="2">cv. 10/8</strain>
        <tissue evidence="1">Leaf</tissue>
    </source>
</reference>
<name>A0A392W441_9FABA</name>
<evidence type="ECO:0000313" key="2">
    <source>
        <dbReference type="Proteomes" id="UP000265520"/>
    </source>
</evidence>
<feature type="non-terminal residue" evidence="1">
    <location>
        <position position="1"/>
    </location>
</feature>
<evidence type="ECO:0000313" key="1">
    <source>
        <dbReference type="EMBL" id="MCI94523.1"/>
    </source>
</evidence>
<dbReference type="Proteomes" id="UP000265520">
    <property type="component" value="Unassembled WGS sequence"/>
</dbReference>
<keyword evidence="2" id="KW-1185">Reference proteome</keyword>
<accession>A0A392W441</accession>